<dbReference type="Gene3D" id="6.10.250.2750">
    <property type="match status" value="1"/>
</dbReference>
<dbReference type="InterPro" id="IPR040442">
    <property type="entry name" value="Pyrv_kinase-like_dom_sf"/>
</dbReference>
<name>A0A2U3P1B4_9MYCO</name>
<sequence length="282" mass="30011">MDTSEQTRRGEQFHRLHDGDEILVLPNPWDIGTARLFANLGFQALATTSAGLAFSLGRRDGDGAVDRDETLAHVRTIVEATPLPVTADLENGFGESPETVAQTVRLAGEIGLAGASIEDATYRPDDPVFSRALAVERIQAAVEAARALPYPFTLTARSDNFIRGRPDLDDTLARLQAFEAAGADVLYAPGLPDAAALRLACGSVAKPFNYVAGIGATRFTLAELRELGVRRVSTGTSFCRAGLTAAVRAAREVLEEGTFGYIDGVHSVAEFNELIDPGGHDS</sequence>
<dbReference type="RefSeq" id="WP_077090054.1">
    <property type="nucleotide sequence ID" value="NZ_LT721901.1"/>
</dbReference>
<dbReference type="AlphaFoldDB" id="A0A2U3P1B4"/>
<dbReference type="InterPro" id="IPR015813">
    <property type="entry name" value="Pyrv/PenolPyrv_kinase-like_dom"/>
</dbReference>
<dbReference type="CDD" id="cd00377">
    <property type="entry name" value="ICL_PEPM"/>
    <property type="match status" value="1"/>
</dbReference>
<dbReference type="Proteomes" id="UP000240988">
    <property type="component" value="Unassembled WGS sequence"/>
</dbReference>
<dbReference type="PANTHER" id="PTHR42905:SF16">
    <property type="entry name" value="CARBOXYPHOSPHONOENOLPYRUVATE PHOSPHONOMUTASE-LIKE PROTEIN (AFU_ORTHOLOGUE AFUA_5G07230)"/>
    <property type="match status" value="1"/>
</dbReference>
<evidence type="ECO:0000313" key="2">
    <source>
        <dbReference type="Proteomes" id="UP000240988"/>
    </source>
</evidence>
<organism evidence="1 2">
    <name type="scientific">Mycobacterium rhizamassiliense</name>
    <dbReference type="NCBI Taxonomy" id="1841860"/>
    <lineage>
        <taxon>Bacteria</taxon>
        <taxon>Bacillati</taxon>
        <taxon>Actinomycetota</taxon>
        <taxon>Actinomycetes</taxon>
        <taxon>Mycobacteriales</taxon>
        <taxon>Mycobacteriaceae</taxon>
        <taxon>Mycobacterium</taxon>
    </lineage>
</organism>
<dbReference type="STRING" id="1841860.GCA_900157375_05390"/>
<evidence type="ECO:0000313" key="1">
    <source>
        <dbReference type="EMBL" id="SPM37540.1"/>
    </source>
</evidence>
<reference evidence="1 2" key="1">
    <citation type="submission" date="2017-01" db="EMBL/GenBank/DDBJ databases">
        <authorList>
            <consortium name="Urmite Genomes"/>
        </authorList>
    </citation>
    <scope>NUCLEOTIDE SEQUENCE [LARGE SCALE GENOMIC DNA]</scope>
    <source>
        <strain evidence="1 2">AB57</strain>
    </source>
</reference>
<protein>
    <submittedName>
        <fullName evidence="1">2-Methylisocitrate lyase and related enzymes, PEP mutase family</fullName>
    </submittedName>
</protein>
<proteinExistence type="predicted"/>
<dbReference type="GO" id="GO:0016829">
    <property type="term" value="F:lyase activity"/>
    <property type="evidence" value="ECO:0007669"/>
    <property type="project" value="UniProtKB-KW"/>
</dbReference>
<gene>
    <name evidence="1" type="ORF">MRAB57_5387</name>
</gene>
<dbReference type="PANTHER" id="PTHR42905">
    <property type="entry name" value="PHOSPHOENOLPYRUVATE CARBOXYLASE"/>
    <property type="match status" value="1"/>
</dbReference>
<dbReference type="SUPFAM" id="SSF51621">
    <property type="entry name" value="Phosphoenolpyruvate/pyruvate domain"/>
    <property type="match status" value="1"/>
</dbReference>
<dbReference type="OrthoDB" id="9780430at2"/>
<keyword evidence="1" id="KW-0456">Lyase</keyword>
<dbReference type="InterPro" id="IPR039556">
    <property type="entry name" value="ICL/PEPM"/>
</dbReference>
<dbReference type="EMBL" id="FUFA01000006">
    <property type="protein sequence ID" value="SPM37540.1"/>
    <property type="molecule type" value="Genomic_DNA"/>
</dbReference>
<accession>A0A2U3P1B4</accession>
<dbReference type="Pfam" id="PF13714">
    <property type="entry name" value="PEP_mutase"/>
    <property type="match status" value="1"/>
</dbReference>
<keyword evidence="2" id="KW-1185">Reference proteome</keyword>
<dbReference type="Gene3D" id="3.20.20.60">
    <property type="entry name" value="Phosphoenolpyruvate-binding domains"/>
    <property type="match status" value="1"/>
</dbReference>